<dbReference type="Pfam" id="PF00651">
    <property type="entry name" value="BTB"/>
    <property type="match status" value="1"/>
</dbReference>
<keyword evidence="5" id="KW-0805">Transcription regulation</keyword>
<accession>A0AAN9V7Z6</accession>
<dbReference type="GO" id="GO:0045476">
    <property type="term" value="P:nurse cell apoptotic process"/>
    <property type="evidence" value="ECO:0007669"/>
    <property type="project" value="UniProtKB-ARBA"/>
</dbReference>
<dbReference type="CDD" id="cd18315">
    <property type="entry name" value="BTB_POZ_BAB-like"/>
    <property type="match status" value="1"/>
</dbReference>
<dbReference type="Gene3D" id="3.30.710.10">
    <property type="entry name" value="Potassium Channel Kv1.1, Chain A"/>
    <property type="match status" value="1"/>
</dbReference>
<protein>
    <recommendedName>
        <fullName evidence="10">BTB domain-containing protein</fullName>
    </recommendedName>
</protein>
<dbReference type="GO" id="GO:0016199">
    <property type="term" value="P:axon midline choice point recognition"/>
    <property type="evidence" value="ECO:0007669"/>
    <property type="project" value="UniProtKB-ARBA"/>
</dbReference>
<comment type="subcellular location">
    <subcellularLocation>
        <location evidence="1">Nucleus</location>
    </subcellularLocation>
</comment>
<dbReference type="GO" id="GO:0035167">
    <property type="term" value="P:larval lymph gland hemopoiesis"/>
    <property type="evidence" value="ECO:0007669"/>
    <property type="project" value="UniProtKB-ARBA"/>
</dbReference>
<dbReference type="GO" id="GO:0008406">
    <property type="term" value="P:gonad development"/>
    <property type="evidence" value="ECO:0007669"/>
    <property type="project" value="UniProtKB-ARBA"/>
</dbReference>
<evidence type="ECO:0000256" key="3">
    <source>
        <dbReference type="ARBA" id="ARBA00022782"/>
    </source>
</evidence>
<dbReference type="GO" id="GO:0007464">
    <property type="term" value="P:R3/R4 cell fate commitment"/>
    <property type="evidence" value="ECO:0007669"/>
    <property type="project" value="UniProtKB-ARBA"/>
</dbReference>
<comment type="caution">
    <text evidence="11">The sequence shown here is derived from an EMBL/GenBank/DDBJ whole genome shotgun (WGS) entry which is preliminary data.</text>
</comment>
<feature type="domain" description="BTB" evidence="10">
    <location>
        <begin position="30"/>
        <end position="95"/>
    </location>
</feature>
<gene>
    <name evidence="11" type="ORF">R5R35_003014</name>
</gene>
<keyword evidence="7" id="KW-0539">Nucleus</keyword>
<feature type="compositionally biased region" description="Polar residues" evidence="9">
    <location>
        <begin position="290"/>
        <end position="318"/>
    </location>
</feature>
<dbReference type="GO" id="GO:0007526">
    <property type="term" value="P:larval somatic muscle development"/>
    <property type="evidence" value="ECO:0007669"/>
    <property type="project" value="UniProtKB-ARBA"/>
</dbReference>
<proteinExistence type="predicted"/>
<keyword evidence="3" id="KW-0221">Differentiation</keyword>
<evidence type="ECO:0000256" key="1">
    <source>
        <dbReference type="ARBA" id="ARBA00004123"/>
    </source>
</evidence>
<evidence type="ECO:0000313" key="11">
    <source>
        <dbReference type="EMBL" id="KAK7791026.1"/>
    </source>
</evidence>
<evidence type="ECO:0000256" key="6">
    <source>
        <dbReference type="ARBA" id="ARBA00023163"/>
    </source>
</evidence>
<dbReference type="PANTHER" id="PTHR23110:SF111">
    <property type="entry name" value="LONGITUDINALS LACKING PROTEIN, ISOFORMS F_I_K_T"/>
    <property type="match status" value="1"/>
</dbReference>
<keyword evidence="6" id="KW-0804">Transcription</keyword>
<dbReference type="SMART" id="SM00225">
    <property type="entry name" value="BTB"/>
    <property type="match status" value="1"/>
</dbReference>
<evidence type="ECO:0000256" key="4">
    <source>
        <dbReference type="ARBA" id="ARBA00022902"/>
    </source>
</evidence>
<evidence type="ECO:0000256" key="7">
    <source>
        <dbReference type="ARBA" id="ARBA00023242"/>
    </source>
</evidence>
<feature type="region of interest" description="Disordered" evidence="9">
    <location>
        <begin position="290"/>
        <end position="321"/>
    </location>
</feature>
<dbReference type="AlphaFoldDB" id="A0AAN9V7Z6"/>
<dbReference type="GO" id="GO:0045467">
    <property type="term" value="P:R7 cell development"/>
    <property type="evidence" value="ECO:0007669"/>
    <property type="project" value="UniProtKB-ARBA"/>
</dbReference>
<dbReference type="Proteomes" id="UP001378592">
    <property type="component" value="Unassembled WGS sequence"/>
</dbReference>
<evidence type="ECO:0000256" key="9">
    <source>
        <dbReference type="SAM" id="MobiDB-lite"/>
    </source>
</evidence>
<evidence type="ECO:0000259" key="10">
    <source>
        <dbReference type="PROSITE" id="PS50097"/>
    </source>
</evidence>
<sequence length="468" mass="52602">MVTPLLSVNWKEHSNILSTVCTDLFDNYFVDCTIAAENQSLKAHRLILSACSPYFQMLFSEEREKHPILILKDVSFDALKNVIDFVYRGEIQIPKEDLKAFLELAESLQIKGLNDSSMKDGCELFIYDASGDACQGPSSDNQKDTFEVQSTSASHDRTESSFEQPPLCQLYDYPDTLQINSSPSFEESNRAPDKEKSILEMVLSQEKNTPVLPSVNYEGAEIKLKKEPVCVVVKCEQIDECDELMQEDNTDDTEESCLLPGRKSSICDASRDMHQNPTCHDTFHVQSTSKRCNSTESSSEQPPHSDSCTDTGQTNSSLAFEESNIPCKKKGSLLEMALSRSHYEPMLPGMSYLDTQTTLKEEPLQPEGVFVKSEQPDECDEIMQEDNADDMDEWGQPIFTEQNLDQYSSIASTHKESSNELLNAVRRPLIIGPSNAQVPARFLTRRALFSTYCVKLVGAQTEMLYITT</sequence>
<evidence type="ECO:0000313" key="12">
    <source>
        <dbReference type="Proteomes" id="UP001378592"/>
    </source>
</evidence>
<dbReference type="GO" id="GO:0048813">
    <property type="term" value="P:dendrite morphogenesis"/>
    <property type="evidence" value="ECO:0007669"/>
    <property type="project" value="UniProtKB-ARBA"/>
</dbReference>
<evidence type="ECO:0000256" key="2">
    <source>
        <dbReference type="ARBA" id="ARBA00022473"/>
    </source>
</evidence>
<dbReference type="InterPro" id="IPR051095">
    <property type="entry name" value="Dros_DevTransReg"/>
</dbReference>
<evidence type="ECO:0000256" key="5">
    <source>
        <dbReference type="ARBA" id="ARBA00023015"/>
    </source>
</evidence>
<dbReference type="PROSITE" id="PS50097">
    <property type="entry name" value="BTB"/>
    <property type="match status" value="1"/>
</dbReference>
<reference evidence="11 12" key="1">
    <citation type="submission" date="2024-03" db="EMBL/GenBank/DDBJ databases">
        <title>The genome assembly and annotation of the cricket Gryllus longicercus Weissman &amp; Gray.</title>
        <authorList>
            <person name="Szrajer S."/>
            <person name="Gray D."/>
            <person name="Ylla G."/>
        </authorList>
    </citation>
    <scope>NUCLEOTIDE SEQUENCE [LARGE SCALE GENOMIC DNA]</scope>
    <source>
        <strain evidence="11">DAG 2021-001</strain>
        <tissue evidence="11">Whole body minus gut</tissue>
    </source>
</reference>
<dbReference type="InterPro" id="IPR011333">
    <property type="entry name" value="SKP1/BTB/POZ_sf"/>
</dbReference>
<dbReference type="PANTHER" id="PTHR23110">
    <property type="entry name" value="BTB DOMAIN TRANSCRIPTION FACTOR"/>
    <property type="match status" value="1"/>
</dbReference>
<dbReference type="InterPro" id="IPR000210">
    <property type="entry name" value="BTB/POZ_dom"/>
</dbReference>
<keyword evidence="2" id="KW-0217">Developmental protein</keyword>
<dbReference type="GO" id="GO:0006357">
    <property type="term" value="P:regulation of transcription by RNA polymerase II"/>
    <property type="evidence" value="ECO:0007669"/>
    <property type="project" value="TreeGrafter"/>
</dbReference>
<name>A0AAN9V7Z6_9ORTH</name>
<dbReference type="SUPFAM" id="SSF54695">
    <property type="entry name" value="POZ domain"/>
    <property type="match status" value="1"/>
</dbReference>
<dbReference type="GO" id="GO:0005634">
    <property type="term" value="C:nucleus"/>
    <property type="evidence" value="ECO:0007669"/>
    <property type="project" value="UniProtKB-SubCell"/>
</dbReference>
<keyword evidence="4" id="KW-0524">Neurogenesis</keyword>
<comment type="function">
    <text evidence="8">Putative transcription factor required for axon growth and guidance in the central and peripheral nervous systems. Repels CNS axons away from the midline by promoting the expression of the midline repellent sli and its receptor robo.</text>
</comment>
<keyword evidence="12" id="KW-1185">Reference proteome</keyword>
<feature type="region of interest" description="Disordered" evidence="9">
    <location>
        <begin position="136"/>
        <end position="166"/>
    </location>
</feature>
<organism evidence="11 12">
    <name type="scientific">Gryllus longicercus</name>
    <dbReference type="NCBI Taxonomy" id="2509291"/>
    <lineage>
        <taxon>Eukaryota</taxon>
        <taxon>Metazoa</taxon>
        <taxon>Ecdysozoa</taxon>
        <taxon>Arthropoda</taxon>
        <taxon>Hexapoda</taxon>
        <taxon>Insecta</taxon>
        <taxon>Pterygota</taxon>
        <taxon>Neoptera</taxon>
        <taxon>Polyneoptera</taxon>
        <taxon>Orthoptera</taxon>
        <taxon>Ensifera</taxon>
        <taxon>Gryllidea</taxon>
        <taxon>Grylloidea</taxon>
        <taxon>Gryllidae</taxon>
        <taxon>Gryllinae</taxon>
        <taxon>Gryllus</taxon>
    </lineage>
</organism>
<evidence type="ECO:0000256" key="8">
    <source>
        <dbReference type="ARBA" id="ARBA00037382"/>
    </source>
</evidence>
<dbReference type="EMBL" id="JAZDUA010000568">
    <property type="protein sequence ID" value="KAK7791026.1"/>
    <property type="molecule type" value="Genomic_DNA"/>
</dbReference>